<protein>
    <recommendedName>
        <fullName evidence="1">KIB1-4 beta-propeller domain-containing protein</fullName>
    </recommendedName>
</protein>
<dbReference type="InParanoid" id="A0A7J7DDB8"/>
<dbReference type="InterPro" id="IPR050942">
    <property type="entry name" value="F-box_BR-signaling"/>
</dbReference>
<gene>
    <name evidence="2" type="ORF">HS088_TW08G00847</name>
</gene>
<organism evidence="2 3">
    <name type="scientific">Tripterygium wilfordii</name>
    <name type="common">Thunder God vine</name>
    <dbReference type="NCBI Taxonomy" id="458696"/>
    <lineage>
        <taxon>Eukaryota</taxon>
        <taxon>Viridiplantae</taxon>
        <taxon>Streptophyta</taxon>
        <taxon>Embryophyta</taxon>
        <taxon>Tracheophyta</taxon>
        <taxon>Spermatophyta</taxon>
        <taxon>Magnoliopsida</taxon>
        <taxon>eudicotyledons</taxon>
        <taxon>Gunneridae</taxon>
        <taxon>Pentapetalae</taxon>
        <taxon>rosids</taxon>
        <taxon>fabids</taxon>
        <taxon>Celastrales</taxon>
        <taxon>Celastraceae</taxon>
        <taxon>Tripterygium</taxon>
    </lineage>
</organism>
<evidence type="ECO:0000313" key="2">
    <source>
        <dbReference type="EMBL" id="KAF5744248.1"/>
    </source>
</evidence>
<dbReference type="AlphaFoldDB" id="A0A7J7DDB8"/>
<reference evidence="2 3" key="1">
    <citation type="journal article" date="2020" name="Nat. Commun.">
        <title>Genome of Tripterygium wilfordii and identification of cytochrome P450 involved in triptolide biosynthesis.</title>
        <authorList>
            <person name="Tu L."/>
            <person name="Su P."/>
            <person name="Zhang Z."/>
            <person name="Gao L."/>
            <person name="Wang J."/>
            <person name="Hu T."/>
            <person name="Zhou J."/>
            <person name="Zhang Y."/>
            <person name="Zhao Y."/>
            <person name="Liu Y."/>
            <person name="Song Y."/>
            <person name="Tong Y."/>
            <person name="Lu Y."/>
            <person name="Yang J."/>
            <person name="Xu C."/>
            <person name="Jia M."/>
            <person name="Peters R.J."/>
            <person name="Huang L."/>
            <person name="Gao W."/>
        </authorList>
    </citation>
    <scope>NUCLEOTIDE SEQUENCE [LARGE SCALE GENOMIC DNA]</scope>
    <source>
        <strain evidence="3">cv. XIE 37</strain>
        <tissue evidence="2">Leaf</tissue>
    </source>
</reference>
<keyword evidence="3" id="KW-1185">Reference proteome</keyword>
<sequence length="285" mass="33262">MIEVNKDMYLLNPFLEKRLDLPPAICQKGVYFGKVILSTIPIPNNNAADCFVMIWYSFGKLDFCKVGDKSWRCIDTSILNPSRRHKSCLTDAIFFEDKFYLVSVYGEIYACDPNAKEPILSTHYERQNPSARIFWHLMESGGELFGIMHDFFRKPDEERVKHIESLSNEGREDIYNRFHEYHRCWSWYKTCSFEVYKLSVSGCNSRFIKVDNLDGKAAFLGRNNSFTISNPSVFGYHGNRIYFSDDRYRSYGMNVFNMEDGVFKPLYLTNSQLPKAPPIWVSPQP</sequence>
<accession>A0A7J7DDB8</accession>
<dbReference type="EMBL" id="JAAARO010000008">
    <property type="protein sequence ID" value="KAF5744248.1"/>
    <property type="molecule type" value="Genomic_DNA"/>
</dbReference>
<dbReference type="PANTHER" id="PTHR44259:SF114">
    <property type="entry name" value="OS06G0707300 PROTEIN"/>
    <property type="match status" value="1"/>
</dbReference>
<feature type="domain" description="KIB1-4 beta-propeller" evidence="1">
    <location>
        <begin position="4"/>
        <end position="257"/>
    </location>
</feature>
<dbReference type="Pfam" id="PF03478">
    <property type="entry name" value="Beta-prop_KIB1-4"/>
    <property type="match status" value="1"/>
</dbReference>
<name>A0A7J7DDB8_TRIWF</name>
<dbReference type="InterPro" id="IPR005174">
    <property type="entry name" value="KIB1-4_b-propeller"/>
</dbReference>
<evidence type="ECO:0000259" key="1">
    <source>
        <dbReference type="Pfam" id="PF03478"/>
    </source>
</evidence>
<comment type="caution">
    <text evidence="2">The sequence shown here is derived from an EMBL/GenBank/DDBJ whole genome shotgun (WGS) entry which is preliminary data.</text>
</comment>
<dbReference type="Proteomes" id="UP000593562">
    <property type="component" value="Unassembled WGS sequence"/>
</dbReference>
<dbReference type="PANTHER" id="PTHR44259">
    <property type="entry name" value="OS07G0183000 PROTEIN-RELATED"/>
    <property type="match status" value="1"/>
</dbReference>
<evidence type="ECO:0000313" key="3">
    <source>
        <dbReference type="Proteomes" id="UP000593562"/>
    </source>
</evidence>
<proteinExistence type="predicted"/>